<evidence type="ECO:0000313" key="1">
    <source>
        <dbReference type="EMBL" id="QIP16822.1"/>
    </source>
</evidence>
<evidence type="ECO:0000313" key="2">
    <source>
        <dbReference type="Proteomes" id="UP000501802"/>
    </source>
</evidence>
<name>A0A6G9AWH2_9BACT</name>
<dbReference type="Proteomes" id="UP000501802">
    <property type="component" value="Chromosome"/>
</dbReference>
<dbReference type="KEGG" id="spib:G8759_31355"/>
<protein>
    <submittedName>
        <fullName evidence="1">Uncharacterized protein</fullName>
    </submittedName>
</protein>
<gene>
    <name evidence="1" type="ORF">G8759_31355</name>
</gene>
<organism evidence="1 2">
    <name type="scientific">Spirosoma aureum</name>
    <dbReference type="NCBI Taxonomy" id="2692134"/>
    <lineage>
        <taxon>Bacteria</taxon>
        <taxon>Pseudomonadati</taxon>
        <taxon>Bacteroidota</taxon>
        <taxon>Cytophagia</taxon>
        <taxon>Cytophagales</taxon>
        <taxon>Cytophagaceae</taxon>
        <taxon>Spirosoma</taxon>
    </lineage>
</organism>
<sequence length="285" mass="32555">MNTIELHIRGKRHRFSGPSGWAELTAHQAVSLMRLRAQIAQRAETAFAALDLLYGLKKRHQRWVFDARFLRRKGVPEEQIVLILEQGQSLLDTLLWIGEPDKKASFPVHSFRRFDFHFGTPYIWLSRLLTRQRYVGPLAGLVEISFGEFMFADRAFRAKDLPQLAAILYRPKAETFDKHTAEHRAILFADLDPALLALISQNFADTLDFLSRHFRRVFAEPLSTGTVSKAGKSAGWLDIAINMAKLDVTKIGQIEQTNLYLALKVLDEQIRQAEELEEALAKNKS</sequence>
<dbReference type="EMBL" id="CP050063">
    <property type="protein sequence ID" value="QIP16822.1"/>
    <property type="molecule type" value="Genomic_DNA"/>
</dbReference>
<accession>A0A6G9AWH2</accession>
<proteinExistence type="predicted"/>
<reference evidence="1 2" key="1">
    <citation type="submission" date="2020-03" db="EMBL/GenBank/DDBJ databases">
        <authorList>
            <person name="Kim M.K."/>
        </authorList>
    </citation>
    <scope>NUCLEOTIDE SEQUENCE [LARGE SCALE GENOMIC DNA]</scope>
    <source>
        <strain evidence="1 2">BT328</strain>
    </source>
</reference>
<keyword evidence="2" id="KW-1185">Reference proteome</keyword>
<dbReference type="AlphaFoldDB" id="A0A6G9AWH2"/>
<dbReference type="RefSeq" id="WP_167217080.1">
    <property type="nucleotide sequence ID" value="NZ_CP050063.1"/>
</dbReference>